<reference evidence="5" key="3">
    <citation type="submission" date="2024-09" db="EMBL/GenBank/DDBJ databases">
        <authorList>
            <person name="Sun Q."/>
            <person name="Mori K."/>
        </authorList>
    </citation>
    <scope>NUCLEOTIDE SEQUENCE</scope>
    <source>
        <strain evidence="5">CCM 7856</strain>
    </source>
</reference>
<dbReference type="Proteomes" id="UP001596425">
    <property type="component" value="Unassembled WGS sequence"/>
</dbReference>
<comment type="cofactor">
    <cofactor evidence="1">
        <name>FMN</name>
        <dbReference type="ChEBI" id="CHEBI:58210"/>
    </cofactor>
</comment>
<evidence type="ECO:0000313" key="7">
    <source>
        <dbReference type="Proteomes" id="UP001596425"/>
    </source>
</evidence>
<evidence type="ECO:0000259" key="4">
    <source>
        <dbReference type="PROSITE" id="PS50902"/>
    </source>
</evidence>
<dbReference type="InterPro" id="IPR029039">
    <property type="entry name" value="Flavoprotein-like_sf"/>
</dbReference>
<dbReference type="SUPFAM" id="SSF52218">
    <property type="entry name" value="Flavoproteins"/>
    <property type="match status" value="1"/>
</dbReference>
<reference evidence="5" key="1">
    <citation type="journal article" date="2014" name="Int. J. Syst. Evol. Microbiol.">
        <title>Complete genome of a new Firmicutes species belonging to the dominant human colonic microbiota ('Ruminococcus bicirculans') reveals two chromosomes and a selective capacity to utilize plant glucans.</title>
        <authorList>
            <consortium name="NISC Comparative Sequencing Program"/>
            <person name="Wegmann U."/>
            <person name="Louis P."/>
            <person name="Goesmann A."/>
            <person name="Henrissat B."/>
            <person name="Duncan S.H."/>
            <person name="Flint H.J."/>
        </authorList>
    </citation>
    <scope>NUCLEOTIDE SEQUENCE</scope>
    <source>
        <strain evidence="5">CCM 7856</strain>
    </source>
</reference>
<comment type="caution">
    <text evidence="5">The sequence shown here is derived from an EMBL/GenBank/DDBJ whole genome shotgun (WGS) entry which is preliminary data.</text>
</comment>
<keyword evidence="2" id="KW-0285">Flavoprotein</keyword>
<dbReference type="InterPro" id="IPR005025">
    <property type="entry name" value="FMN_Rdtase-like_dom"/>
</dbReference>
<dbReference type="InterPro" id="IPR001226">
    <property type="entry name" value="Flavodoxin_CS"/>
</dbReference>
<gene>
    <name evidence="5" type="ORF">ACFQBM_00360</name>
    <name evidence="6" type="ORF">ACFQBM_21405</name>
</gene>
<proteinExistence type="predicted"/>
<dbReference type="Pfam" id="PF03358">
    <property type="entry name" value="FMN_red"/>
    <property type="match status" value="1"/>
</dbReference>
<dbReference type="PANTHER" id="PTHR30546:SF23">
    <property type="entry name" value="FLAVOPROTEIN-LIKE PROTEIN YCP4-RELATED"/>
    <property type="match status" value="1"/>
</dbReference>
<dbReference type="PROSITE" id="PS50902">
    <property type="entry name" value="FLAVODOXIN_LIKE"/>
    <property type="match status" value="1"/>
</dbReference>
<sequence>MSRLAVVYHSATGTTEILAKAVAAGVHSVAGAEAAVLKIEGTDIDRGRYTNGEIMRQLDTCDGILFGSPTFMGSVSAQFKAFMDASSDRYSERAWAGKLAAGFTIGSSPSGDQLNCVQTLQVFASQHGMLWAGIDLPTGWDSYGRNRMGAQSGLIALQTDAGGVHRLDRLTAMYLGERVAGLATGPTS</sequence>
<evidence type="ECO:0000256" key="3">
    <source>
        <dbReference type="ARBA" id="ARBA00022643"/>
    </source>
</evidence>
<evidence type="ECO:0000313" key="5">
    <source>
        <dbReference type="EMBL" id="MFC6631708.1"/>
    </source>
</evidence>
<accession>A0ABW1YII2</accession>
<feature type="domain" description="Flavodoxin-like" evidence="4">
    <location>
        <begin position="4"/>
        <end position="179"/>
    </location>
</feature>
<evidence type="ECO:0000256" key="2">
    <source>
        <dbReference type="ARBA" id="ARBA00022630"/>
    </source>
</evidence>
<dbReference type="Gene3D" id="3.40.50.360">
    <property type="match status" value="1"/>
</dbReference>
<protein>
    <submittedName>
        <fullName evidence="5">Flavodoxin family protein</fullName>
    </submittedName>
</protein>
<dbReference type="EMBL" id="JBHSVR010000001">
    <property type="protein sequence ID" value="MFC6635834.1"/>
    <property type="molecule type" value="Genomic_DNA"/>
</dbReference>
<dbReference type="InterPro" id="IPR008254">
    <property type="entry name" value="Flavodoxin/NO_synth"/>
</dbReference>
<dbReference type="PANTHER" id="PTHR30546">
    <property type="entry name" value="FLAVODOXIN-RELATED PROTEIN WRBA-RELATED"/>
    <property type="match status" value="1"/>
</dbReference>
<evidence type="ECO:0000313" key="6">
    <source>
        <dbReference type="EMBL" id="MFC6635834.1"/>
    </source>
</evidence>
<organism evidence="5 7">
    <name type="scientific">Microbulbifer taiwanensis</name>
    <dbReference type="NCBI Taxonomy" id="986746"/>
    <lineage>
        <taxon>Bacteria</taxon>
        <taxon>Pseudomonadati</taxon>
        <taxon>Pseudomonadota</taxon>
        <taxon>Gammaproteobacteria</taxon>
        <taxon>Cellvibrionales</taxon>
        <taxon>Microbulbiferaceae</taxon>
        <taxon>Microbulbifer</taxon>
    </lineage>
</organism>
<name>A0ABW1YII2_9GAMM</name>
<keyword evidence="7" id="KW-1185">Reference proteome</keyword>
<evidence type="ECO:0000256" key="1">
    <source>
        <dbReference type="ARBA" id="ARBA00001917"/>
    </source>
</evidence>
<dbReference type="PROSITE" id="PS00201">
    <property type="entry name" value="FLAVODOXIN"/>
    <property type="match status" value="1"/>
</dbReference>
<dbReference type="RefSeq" id="WP_193194231.1">
    <property type="nucleotide sequence ID" value="NZ_JACZFR010000056.1"/>
</dbReference>
<reference evidence="7" key="2">
    <citation type="journal article" date="2019" name="Int. J. Syst. Evol. Microbiol.">
        <title>The Global Catalogue of Microorganisms (GCM) 10K type strain sequencing project: providing services to taxonomists for standard genome sequencing and annotation.</title>
        <authorList>
            <consortium name="The Broad Institute Genomics Platform"/>
            <consortium name="The Broad Institute Genome Sequencing Center for Infectious Disease"/>
            <person name="Wu L."/>
            <person name="Ma J."/>
        </authorList>
    </citation>
    <scope>NUCLEOTIDE SEQUENCE [LARGE SCALE GENOMIC DNA]</scope>
    <source>
        <strain evidence="7">CGMCC 1.13718</strain>
    </source>
</reference>
<keyword evidence="3" id="KW-0288">FMN</keyword>
<dbReference type="EMBL" id="JBHSVR010000001">
    <property type="protein sequence ID" value="MFC6631708.1"/>
    <property type="molecule type" value="Genomic_DNA"/>
</dbReference>